<dbReference type="Pfam" id="PF02938">
    <property type="entry name" value="GAD"/>
    <property type="match status" value="1"/>
</dbReference>
<dbReference type="InterPro" id="IPR004365">
    <property type="entry name" value="NA-bd_OB_tRNA"/>
</dbReference>
<dbReference type="GO" id="GO:0003676">
    <property type="term" value="F:nucleic acid binding"/>
    <property type="evidence" value="ECO:0007669"/>
    <property type="project" value="InterPro"/>
</dbReference>
<dbReference type="Proteomes" id="UP000315525">
    <property type="component" value="Unassembled WGS sequence"/>
</dbReference>
<organism evidence="9 10">
    <name type="scientific">candidate division TA06 bacterium</name>
    <dbReference type="NCBI Taxonomy" id="2250710"/>
    <lineage>
        <taxon>Bacteria</taxon>
        <taxon>Bacteria division TA06</taxon>
    </lineage>
</organism>
<dbReference type="InterPro" id="IPR002312">
    <property type="entry name" value="Asp/Asn-tRNA-synth_IIb"/>
</dbReference>
<dbReference type="GO" id="GO:0005737">
    <property type="term" value="C:cytoplasm"/>
    <property type="evidence" value="ECO:0007669"/>
    <property type="project" value="UniProtKB-SubCell"/>
</dbReference>
<dbReference type="CDD" id="cd04317">
    <property type="entry name" value="EcAspRS_like_N"/>
    <property type="match status" value="1"/>
</dbReference>
<dbReference type="PROSITE" id="PS50862">
    <property type="entry name" value="AA_TRNA_LIGASE_II"/>
    <property type="match status" value="1"/>
</dbReference>
<comment type="subunit">
    <text evidence="7">Homodimer.</text>
</comment>
<feature type="domain" description="Aminoacyl-transfer RNA synthetases class-II family profile" evidence="8">
    <location>
        <begin position="139"/>
        <end position="553"/>
    </location>
</feature>
<name>A0A523UTQ7_UNCT6</name>
<dbReference type="GO" id="GO:0004815">
    <property type="term" value="F:aspartate-tRNA ligase activity"/>
    <property type="evidence" value="ECO:0007669"/>
    <property type="project" value="UniProtKB-UniRule"/>
</dbReference>
<dbReference type="InterPro" id="IPR006195">
    <property type="entry name" value="aa-tRNA-synth_II"/>
</dbReference>
<feature type="binding site" evidence="7">
    <location>
        <begin position="532"/>
        <end position="535"/>
    </location>
    <ligand>
        <name>ATP</name>
        <dbReference type="ChEBI" id="CHEBI:30616"/>
    </ligand>
</feature>
<dbReference type="PANTHER" id="PTHR22594:SF5">
    <property type="entry name" value="ASPARTATE--TRNA LIGASE, MITOCHONDRIAL"/>
    <property type="match status" value="1"/>
</dbReference>
<dbReference type="NCBIfam" id="TIGR00459">
    <property type="entry name" value="aspS_bact"/>
    <property type="match status" value="1"/>
</dbReference>
<dbReference type="GO" id="GO:0006422">
    <property type="term" value="P:aspartyl-tRNA aminoacylation"/>
    <property type="evidence" value="ECO:0007669"/>
    <property type="project" value="UniProtKB-UniRule"/>
</dbReference>
<feature type="binding site" evidence="7">
    <location>
        <position position="174"/>
    </location>
    <ligand>
        <name>L-aspartate</name>
        <dbReference type="ChEBI" id="CHEBI:29991"/>
    </ligand>
</feature>
<dbReference type="Pfam" id="PF00152">
    <property type="entry name" value="tRNA-synt_2"/>
    <property type="match status" value="1"/>
</dbReference>
<comment type="caution">
    <text evidence="7">Lacks conserved residue(s) required for the propagation of feature annotation.</text>
</comment>
<evidence type="ECO:0000256" key="3">
    <source>
        <dbReference type="ARBA" id="ARBA00022741"/>
    </source>
</evidence>
<keyword evidence="7" id="KW-0963">Cytoplasm</keyword>
<dbReference type="AlphaFoldDB" id="A0A523UTQ7"/>
<dbReference type="PRINTS" id="PR01042">
    <property type="entry name" value="TRNASYNTHASP"/>
</dbReference>
<dbReference type="EC" id="6.1.1.23" evidence="7"/>
<accession>A0A523UTQ7</accession>
<dbReference type="InterPro" id="IPR012340">
    <property type="entry name" value="NA-bd_OB-fold"/>
</dbReference>
<comment type="catalytic activity">
    <reaction evidence="7">
        <text>tRNA(Asx) + L-aspartate + ATP = L-aspartyl-tRNA(Asx) + AMP + diphosphate</text>
        <dbReference type="Rhea" id="RHEA:18349"/>
        <dbReference type="Rhea" id="RHEA-COMP:9710"/>
        <dbReference type="Rhea" id="RHEA-COMP:9711"/>
        <dbReference type="ChEBI" id="CHEBI:29991"/>
        <dbReference type="ChEBI" id="CHEBI:30616"/>
        <dbReference type="ChEBI" id="CHEBI:33019"/>
        <dbReference type="ChEBI" id="CHEBI:78442"/>
        <dbReference type="ChEBI" id="CHEBI:78516"/>
        <dbReference type="ChEBI" id="CHEBI:456215"/>
        <dbReference type="EC" id="6.1.1.23"/>
    </reaction>
</comment>
<evidence type="ECO:0000256" key="4">
    <source>
        <dbReference type="ARBA" id="ARBA00022840"/>
    </source>
</evidence>
<comment type="similarity">
    <text evidence="1 7">Belongs to the class-II aminoacyl-tRNA synthetase family. Type 1 subfamily.</text>
</comment>
<dbReference type="InterPro" id="IPR047090">
    <property type="entry name" value="AspRS_core"/>
</dbReference>
<keyword evidence="3 7" id="KW-0547">Nucleotide-binding</keyword>
<keyword evidence="4 7" id="KW-0067">ATP-binding</keyword>
<feature type="binding site" evidence="7">
    <location>
        <position position="220"/>
    </location>
    <ligand>
        <name>L-aspartate</name>
        <dbReference type="ChEBI" id="CHEBI:29991"/>
    </ligand>
</feature>
<proteinExistence type="inferred from homology"/>
<dbReference type="Gene3D" id="2.40.50.140">
    <property type="entry name" value="Nucleic acid-binding proteins"/>
    <property type="match status" value="1"/>
</dbReference>
<evidence type="ECO:0000259" key="8">
    <source>
        <dbReference type="PROSITE" id="PS50862"/>
    </source>
</evidence>
<evidence type="ECO:0000313" key="9">
    <source>
        <dbReference type="EMBL" id="TET45661.1"/>
    </source>
</evidence>
<evidence type="ECO:0000256" key="1">
    <source>
        <dbReference type="ARBA" id="ARBA00006303"/>
    </source>
</evidence>
<dbReference type="SUPFAM" id="SSF55261">
    <property type="entry name" value="GAD domain-like"/>
    <property type="match status" value="1"/>
</dbReference>
<keyword evidence="5 7" id="KW-0648">Protein biosynthesis</keyword>
<gene>
    <name evidence="7 9" type="primary">aspS</name>
    <name evidence="9" type="ORF">E3J62_06825</name>
</gene>
<keyword evidence="6 7" id="KW-0030">Aminoacyl-tRNA synthetase</keyword>
<feature type="binding site" evidence="7">
    <location>
        <position position="448"/>
    </location>
    <ligand>
        <name>L-aspartate</name>
        <dbReference type="ChEBI" id="CHEBI:29991"/>
    </ligand>
</feature>
<dbReference type="InterPro" id="IPR029351">
    <property type="entry name" value="GAD_dom"/>
</dbReference>
<evidence type="ECO:0000256" key="2">
    <source>
        <dbReference type="ARBA" id="ARBA00022598"/>
    </source>
</evidence>
<comment type="caution">
    <text evidence="9">The sequence shown here is derived from an EMBL/GenBank/DDBJ whole genome shotgun (WGS) entry which is preliminary data.</text>
</comment>
<dbReference type="Gene3D" id="3.30.1360.30">
    <property type="entry name" value="GAD-like domain"/>
    <property type="match status" value="1"/>
</dbReference>
<evidence type="ECO:0000313" key="10">
    <source>
        <dbReference type="Proteomes" id="UP000315525"/>
    </source>
</evidence>
<keyword evidence="2 7" id="KW-0436">Ligase</keyword>
<dbReference type="PANTHER" id="PTHR22594">
    <property type="entry name" value="ASPARTYL/LYSYL-TRNA SYNTHETASE"/>
    <property type="match status" value="1"/>
</dbReference>
<dbReference type="InterPro" id="IPR047089">
    <property type="entry name" value="Asp-tRNA-ligase_1_N"/>
</dbReference>
<dbReference type="SUPFAM" id="SSF50249">
    <property type="entry name" value="Nucleic acid-binding proteins"/>
    <property type="match status" value="1"/>
</dbReference>
<dbReference type="NCBIfam" id="NF001750">
    <property type="entry name" value="PRK00476.1"/>
    <property type="match status" value="1"/>
</dbReference>
<dbReference type="Pfam" id="PF01336">
    <property type="entry name" value="tRNA_anti-codon"/>
    <property type="match status" value="1"/>
</dbReference>
<dbReference type="InterPro" id="IPR004364">
    <property type="entry name" value="Aa-tRNA-synt_II"/>
</dbReference>
<sequence length="589" mass="66480">MKRTHTCGELNKSDSGKKVVLMGWVHRRRDHGGLIFIDIRDRYGMTQTFFSPENEDLHKLAHQLKPEYVIAVRGKVRERPADMVNAKLATGEIEVVASHLEILNEAKVPPFVLEDDVKATEELRLRYRFMDMRRNPVKDAFLLRAKVYRAIREHLDKNGFVEMETPYLTRSTPEGARDFLVPSRLQPGKFYCLAQSPQLYKQLLMIAGFDRYYQFARCFRDEDMRGDRQPEHTQIDIEMSFVDEDDVFKLAEGMFAHAFKEALGVELGTPFKRLTYVESMEMYGTDKPDLRLGLKIRDVTDIARKSDFKVFADTAESGGRIECLKVDGGSKFSRKEIDGLGETSRAFGAKGIAWVKVGETGSLSGPLSIYFKGSSEKEIMEAVYAKSKDLLLFVAGEKNVALTALGAVRTEIGKKGYLPGERAFRFCWITDFPLFEYNEEEGRWVATHHMFSMPKDVSALDGDPGKITGKVYDLVCNGIELASGSIRIHRRDIQEKVMKIVGMSHEQAESRFGFLLNAFDYGAPPHGGIAPGVDRIVALMADKESIREVIAFPKTLTGSAPLEDAPSEVAKEQLEELKIEVKTDKEKKG</sequence>
<dbReference type="EMBL" id="SOJN01000078">
    <property type="protein sequence ID" value="TET45661.1"/>
    <property type="molecule type" value="Genomic_DNA"/>
</dbReference>
<feature type="region of interest" description="Aspartate" evidence="7">
    <location>
        <begin position="198"/>
        <end position="201"/>
    </location>
</feature>
<dbReference type="Gene3D" id="3.30.930.10">
    <property type="entry name" value="Bira Bifunctional Protein, Domain 2"/>
    <property type="match status" value="1"/>
</dbReference>
<dbReference type="InterPro" id="IPR004115">
    <property type="entry name" value="GAD-like_sf"/>
</dbReference>
<feature type="binding site" evidence="7">
    <location>
        <begin position="220"/>
        <end position="222"/>
    </location>
    <ligand>
        <name>ATP</name>
        <dbReference type="ChEBI" id="CHEBI:30616"/>
    </ligand>
</feature>
<evidence type="ECO:0000256" key="6">
    <source>
        <dbReference type="ARBA" id="ARBA00023146"/>
    </source>
</evidence>
<dbReference type="GO" id="GO:0050560">
    <property type="term" value="F:aspartate-tRNA(Asn) ligase activity"/>
    <property type="evidence" value="ECO:0007669"/>
    <property type="project" value="UniProtKB-EC"/>
</dbReference>
<dbReference type="CDD" id="cd00777">
    <property type="entry name" value="AspRS_core"/>
    <property type="match status" value="1"/>
</dbReference>
<dbReference type="HAMAP" id="MF_00044">
    <property type="entry name" value="Asp_tRNA_synth_type1"/>
    <property type="match status" value="1"/>
</dbReference>
<dbReference type="InterPro" id="IPR045864">
    <property type="entry name" value="aa-tRNA-synth_II/BPL/LPL"/>
</dbReference>
<feature type="binding site" evidence="7">
    <location>
        <position position="487"/>
    </location>
    <ligand>
        <name>L-aspartate</name>
        <dbReference type="ChEBI" id="CHEBI:29991"/>
    </ligand>
</feature>
<comment type="subcellular location">
    <subcellularLocation>
        <location evidence="7">Cytoplasm</location>
    </subcellularLocation>
</comment>
<dbReference type="SUPFAM" id="SSF55681">
    <property type="entry name" value="Class II aaRS and biotin synthetases"/>
    <property type="match status" value="1"/>
</dbReference>
<protein>
    <recommendedName>
        <fullName evidence="7">Aspartate--tRNA(Asp/Asn) ligase</fullName>
        <ecNumber evidence="7">6.1.1.23</ecNumber>
    </recommendedName>
    <alternativeName>
        <fullName evidence="7">Aspartyl-tRNA synthetase</fullName>
        <shortName evidence="7">AspRS</shortName>
    </alternativeName>
    <alternativeName>
        <fullName evidence="7">Non-discriminating aspartyl-tRNA synthetase</fullName>
        <shortName evidence="7">ND-AspRS</shortName>
    </alternativeName>
</protein>
<evidence type="ECO:0000256" key="5">
    <source>
        <dbReference type="ARBA" id="ARBA00022917"/>
    </source>
</evidence>
<dbReference type="GO" id="GO:0005524">
    <property type="term" value="F:ATP binding"/>
    <property type="evidence" value="ECO:0007669"/>
    <property type="project" value="UniProtKB-UniRule"/>
</dbReference>
<feature type="binding site" evidence="7">
    <location>
        <position position="229"/>
    </location>
    <ligand>
        <name>ATP</name>
        <dbReference type="ChEBI" id="CHEBI:30616"/>
    </ligand>
</feature>
<comment type="function">
    <text evidence="7">Aspartyl-tRNA synthetase with relaxed tRNA specificity since it is able to aspartylate not only its cognate tRNA(Asp) but also tRNA(Asn). Reaction proceeds in two steps: L-aspartate is first activated by ATP to form Asp-AMP and then transferred to the acceptor end of tRNA(Asp/Asn).</text>
</comment>
<evidence type="ECO:0000256" key="7">
    <source>
        <dbReference type="HAMAP-Rule" id="MF_00044"/>
    </source>
</evidence>
<dbReference type="InterPro" id="IPR004524">
    <property type="entry name" value="Asp-tRNA-ligase_1"/>
</dbReference>
<reference evidence="9 10" key="1">
    <citation type="submission" date="2019-03" db="EMBL/GenBank/DDBJ databases">
        <title>Metabolic potential of uncultured bacteria and archaea associated with petroleum seepage in deep-sea sediments.</title>
        <authorList>
            <person name="Dong X."/>
            <person name="Hubert C."/>
        </authorList>
    </citation>
    <scope>NUCLEOTIDE SEQUENCE [LARGE SCALE GENOMIC DNA]</scope>
    <source>
        <strain evidence="9">E44_bin18</strain>
    </source>
</reference>
<feature type="binding site" evidence="7">
    <location>
        <position position="480"/>
    </location>
    <ligand>
        <name>ATP</name>
        <dbReference type="ChEBI" id="CHEBI:30616"/>
    </ligand>
</feature>
<feature type="site" description="Important for tRNA non-discrimination" evidence="7">
    <location>
        <position position="31"/>
    </location>
</feature>